<dbReference type="OrthoDB" id="5985073at2759"/>
<gene>
    <name evidence="2" type="ORF">HMN09_01165500</name>
</gene>
<feature type="chain" id="PRO_5034905650" evidence="1">
    <location>
        <begin position="21"/>
        <end position="192"/>
    </location>
</feature>
<proteinExistence type="predicted"/>
<name>A0A8H6VUF7_MYCCL</name>
<dbReference type="AlphaFoldDB" id="A0A8H6VUF7"/>
<evidence type="ECO:0000256" key="1">
    <source>
        <dbReference type="SAM" id="SignalP"/>
    </source>
</evidence>
<reference evidence="2" key="1">
    <citation type="submission" date="2020-05" db="EMBL/GenBank/DDBJ databases">
        <title>Mycena genomes resolve the evolution of fungal bioluminescence.</title>
        <authorList>
            <person name="Tsai I.J."/>
        </authorList>
    </citation>
    <scope>NUCLEOTIDE SEQUENCE</scope>
    <source>
        <strain evidence="2">110903Hualien_Pintung</strain>
    </source>
</reference>
<comment type="caution">
    <text evidence="2">The sequence shown here is derived from an EMBL/GenBank/DDBJ whole genome shotgun (WGS) entry which is preliminary data.</text>
</comment>
<evidence type="ECO:0000313" key="2">
    <source>
        <dbReference type="EMBL" id="KAF7294362.1"/>
    </source>
</evidence>
<dbReference type="EMBL" id="JACAZE010000019">
    <property type="protein sequence ID" value="KAF7294362.1"/>
    <property type="molecule type" value="Genomic_DNA"/>
</dbReference>
<keyword evidence="3" id="KW-1185">Reference proteome</keyword>
<dbReference type="Proteomes" id="UP000613580">
    <property type="component" value="Unassembled WGS sequence"/>
</dbReference>
<sequence length="192" mass="20494">MRLLGLAIVLSSLLVSLVPAAPAKDCVGNGPGKFTLRAVYIVSHHNGASYKPVQVMPVQTQPHLGWAIMTAATSGGSGKPFDYEILNNGVITAHINNQQYPRGTSVSVVNGSSPAFSVTQYPPMHATDYCLMKNPLDPGGPQFLAVNGRDDAWALCYNSTSGREDVVYAPASNSKMKQCEGVYLQVQVLPMD</sequence>
<evidence type="ECO:0000313" key="3">
    <source>
        <dbReference type="Proteomes" id="UP000613580"/>
    </source>
</evidence>
<accession>A0A8H6VUF7</accession>
<protein>
    <submittedName>
        <fullName evidence="2">Uncharacterized protein</fullName>
    </submittedName>
</protein>
<feature type="signal peptide" evidence="1">
    <location>
        <begin position="1"/>
        <end position="20"/>
    </location>
</feature>
<keyword evidence="1" id="KW-0732">Signal</keyword>
<organism evidence="2 3">
    <name type="scientific">Mycena chlorophos</name>
    <name type="common">Agaric fungus</name>
    <name type="synonym">Agaricus chlorophos</name>
    <dbReference type="NCBI Taxonomy" id="658473"/>
    <lineage>
        <taxon>Eukaryota</taxon>
        <taxon>Fungi</taxon>
        <taxon>Dikarya</taxon>
        <taxon>Basidiomycota</taxon>
        <taxon>Agaricomycotina</taxon>
        <taxon>Agaricomycetes</taxon>
        <taxon>Agaricomycetidae</taxon>
        <taxon>Agaricales</taxon>
        <taxon>Marasmiineae</taxon>
        <taxon>Mycenaceae</taxon>
        <taxon>Mycena</taxon>
    </lineage>
</organism>